<evidence type="ECO:0008006" key="6">
    <source>
        <dbReference type="Google" id="ProtNLM"/>
    </source>
</evidence>
<dbReference type="PIRSF" id="PIRSF012524">
    <property type="entry name" value="YitL_S1"/>
    <property type="match status" value="1"/>
</dbReference>
<comment type="similarity">
    <text evidence="1">Belongs to the CvfB family.</text>
</comment>
<dbReference type="Proteomes" id="UP000317593">
    <property type="component" value="Unassembled WGS sequence"/>
</dbReference>
<dbReference type="InterPro" id="IPR039566">
    <property type="entry name" value="CvfB_S1_st"/>
</dbReference>
<dbReference type="PANTHER" id="PTHR37296">
    <property type="entry name" value="CONSERVED VIRULENCE FACTOR B"/>
    <property type="match status" value="1"/>
</dbReference>
<dbReference type="Gene3D" id="1.10.10.10">
    <property type="entry name" value="Winged helix-like DNA-binding domain superfamily/Winged helix DNA-binding domain"/>
    <property type="match status" value="1"/>
</dbReference>
<dbReference type="PANTHER" id="PTHR37296:SF1">
    <property type="entry name" value="CONSERVED VIRULENCE FACTOR B"/>
    <property type="match status" value="1"/>
</dbReference>
<proteinExistence type="inferred from homology"/>
<dbReference type="InterPro" id="IPR014464">
    <property type="entry name" value="CvfB_fam"/>
</dbReference>
<organism evidence="4 5">
    <name type="scientific">Fodinibius sediminis</name>
    <dbReference type="NCBI Taxonomy" id="1214077"/>
    <lineage>
        <taxon>Bacteria</taxon>
        <taxon>Pseudomonadati</taxon>
        <taxon>Balneolota</taxon>
        <taxon>Balneolia</taxon>
        <taxon>Balneolales</taxon>
        <taxon>Balneolaceae</taxon>
        <taxon>Fodinibius</taxon>
    </lineage>
</organism>
<dbReference type="AlphaFoldDB" id="A0A521F2Y0"/>
<feature type="domain" description="Conserved virulence factor B first S1" evidence="2">
    <location>
        <begin position="4"/>
        <end position="64"/>
    </location>
</feature>
<feature type="domain" description="Conserved virulence factor B first S1" evidence="2">
    <location>
        <begin position="75"/>
        <end position="131"/>
    </location>
</feature>
<dbReference type="RefSeq" id="WP_142715887.1">
    <property type="nucleotide sequence ID" value="NZ_FXTH01000022.1"/>
</dbReference>
<feature type="domain" description="Conserved virulence factor B-like winged helix" evidence="3">
    <location>
        <begin position="218"/>
        <end position="275"/>
    </location>
</feature>
<sequence length="281" mass="32128">MLTLGTHQILGVDRITEHGYVLKEDRGEEVLLPGKLADRKLQKGENVRVFIYKDGEERITATMQEPKVTLHHLASLTVKDLNRHGAFLDWGLDKDLFLPHSEQTTRLQEGQPCLVYVYLDEATDRLAASMKIDRFLDNTNLSVKEKEQVDLWILDKTDLGYNVAINGKHRGLIYHNEFFTDVSPGDRTTGYIKQIRPDNKIDVTLRPIGYAKVEGRAEAILEQLRRSDGFLDLHDKSDPGEIKKRLKMSKKTFKKAIGLLYRKDLIDIRDNGIYLTAAIAE</sequence>
<reference evidence="4 5" key="1">
    <citation type="submission" date="2017-05" db="EMBL/GenBank/DDBJ databases">
        <authorList>
            <person name="Varghese N."/>
            <person name="Submissions S."/>
        </authorList>
    </citation>
    <scope>NUCLEOTIDE SEQUENCE [LARGE SCALE GENOMIC DNA]</scope>
    <source>
        <strain evidence="4 5">DSM 21194</strain>
    </source>
</reference>
<dbReference type="Gene3D" id="2.40.50.140">
    <property type="entry name" value="Nucleic acid-binding proteins"/>
    <property type="match status" value="1"/>
</dbReference>
<name>A0A521F2Y0_9BACT</name>
<evidence type="ECO:0000313" key="5">
    <source>
        <dbReference type="Proteomes" id="UP000317593"/>
    </source>
</evidence>
<protein>
    <recommendedName>
        <fullName evidence="6">S1 motif domain-containing protein</fullName>
    </recommendedName>
</protein>
<evidence type="ECO:0000313" key="4">
    <source>
        <dbReference type="EMBL" id="SMO90523.1"/>
    </source>
</evidence>
<evidence type="ECO:0000256" key="1">
    <source>
        <dbReference type="PIRNR" id="PIRNR012524"/>
    </source>
</evidence>
<dbReference type="InterPro" id="IPR040764">
    <property type="entry name" value="CvfB_WH"/>
</dbReference>
<dbReference type="OrthoDB" id="9801597at2"/>
<dbReference type="InterPro" id="IPR036388">
    <property type="entry name" value="WH-like_DNA-bd_sf"/>
</dbReference>
<dbReference type="InterPro" id="IPR012340">
    <property type="entry name" value="NA-bd_OB-fold"/>
</dbReference>
<dbReference type="EMBL" id="FXTH01000022">
    <property type="protein sequence ID" value="SMO90523.1"/>
    <property type="molecule type" value="Genomic_DNA"/>
</dbReference>
<accession>A0A521F2Y0</accession>
<keyword evidence="5" id="KW-1185">Reference proteome</keyword>
<dbReference type="Pfam" id="PF17783">
    <property type="entry name" value="WHD_CvfB"/>
    <property type="match status" value="1"/>
</dbReference>
<evidence type="ECO:0000259" key="2">
    <source>
        <dbReference type="Pfam" id="PF13509"/>
    </source>
</evidence>
<evidence type="ECO:0000259" key="3">
    <source>
        <dbReference type="Pfam" id="PF17783"/>
    </source>
</evidence>
<gene>
    <name evidence="4" type="ORF">SAMN06265218_12239</name>
</gene>
<dbReference type="Pfam" id="PF13509">
    <property type="entry name" value="S1_2"/>
    <property type="match status" value="2"/>
</dbReference>